<dbReference type="InterPro" id="IPR018170">
    <property type="entry name" value="Aldo/ket_reductase_CS"/>
</dbReference>
<name>A0A495X220_9PSEU</name>
<dbReference type="SUPFAM" id="SSF51430">
    <property type="entry name" value="NAD(P)-linked oxidoreductase"/>
    <property type="match status" value="1"/>
</dbReference>
<accession>A0A495X220</accession>
<dbReference type="Proteomes" id="UP000272729">
    <property type="component" value="Unassembled WGS sequence"/>
</dbReference>
<dbReference type="PRINTS" id="PR00069">
    <property type="entry name" value="ALDKETRDTASE"/>
</dbReference>
<evidence type="ECO:0000313" key="3">
    <source>
        <dbReference type="EMBL" id="RKT67244.1"/>
    </source>
</evidence>
<dbReference type="CDD" id="cd19093">
    <property type="entry name" value="AKR_AtPLR-like"/>
    <property type="match status" value="1"/>
</dbReference>
<proteinExistence type="predicted"/>
<dbReference type="GO" id="GO:0016491">
    <property type="term" value="F:oxidoreductase activity"/>
    <property type="evidence" value="ECO:0007669"/>
    <property type="project" value="UniProtKB-KW"/>
</dbReference>
<dbReference type="EMBL" id="RBXR01000001">
    <property type="protein sequence ID" value="RKT67244.1"/>
    <property type="molecule type" value="Genomic_DNA"/>
</dbReference>
<sequence length="322" mass="34355">MLLLVTGVLGRSDVRVPPMGVGVMVWGDQTAMPRWDPARNAYGPNSSLADQREALAVCLSAGVNLVDTAAMYGGGASELRVGELAGPDVPAGSDVLVATKFPARFLSGAGSLPATLDASLARLRRTSVDLYQVHYPVPWMSIGKLMDLMAEAVAAGKVRAVGVSNFSALQMRTAHAALARHGLPLASNQVQYSLLHRDPETNGVLAACRELGVTLIAYMPLASGALTGKYSAVDRPSGWRRWRAPFRKKDMPRVERVNAVQRELAGRYGRTPSQIALRWLLQQPGVLPIPGAKNARQARENVGALEFELTPADLEALSAVSA</sequence>
<gene>
    <name evidence="3" type="ORF">DFJ66_0416</name>
</gene>
<dbReference type="Gene3D" id="3.20.20.100">
    <property type="entry name" value="NADP-dependent oxidoreductase domain"/>
    <property type="match status" value="1"/>
</dbReference>
<evidence type="ECO:0000259" key="2">
    <source>
        <dbReference type="Pfam" id="PF00248"/>
    </source>
</evidence>
<dbReference type="AlphaFoldDB" id="A0A495X220"/>
<dbReference type="InterPro" id="IPR050523">
    <property type="entry name" value="AKR_Detox_Biosynth"/>
</dbReference>
<feature type="domain" description="NADP-dependent oxidoreductase" evidence="2">
    <location>
        <begin position="46"/>
        <end position="320"/>
    </location>
</feature>
<dbReference type="PROSITE" id="PS00062">
    <property type="entry name" value="ALDOKETO_REDUCTASE_2"/>
    <property type="match status" value="1"/>
</dbReference>
<evidence type="ECO:0000256" key="1">
    <source>
        <dbReference type="ARBA" id="ARBA00023002"/>
    </source>
</evidence>
<dbReference type="InterPro" id="IPR036812">
    <property type="entry name" value="NAD(P)_OxRdtase_dom_sf"/>
</dbReference>
<keyword evidence="4" id="KW-1185">Reference proteome</keyword>
<organism evidence="3 4">
    <name type="scientific">Saccharothrix variisporea</name>
    <dbReference type="NCBI Taxonomy" id="543527"/>
    <lineage>
        <taxon>Bacteria</taxon>
        <taxon>Bacillati</taxon>
        <taxon>Actinomycetota</taxon>
        <taxon>Actinomycetes</taxon>
        <taxon>Pseudonocardiales</taxon>
        <taxon>Pseudonocardiaceae</taxon>
        <taxon>Saccharothrix</taxon>
    </lineage>
</organism>
<dbReference type="OrthoDB" id="9768793at2"/>
<keyword evidence="1" id="KW-0560">Oxidoreductase</keyword>
<evidence type="ECO:0000313" key="4">
    <source>
        <dbReference type="Proteomes" id="UP000272729"/>
    </source>
</evidence>
<comment type="caution">
    <text evidence="3">The sequence shown here is derived from an EMBL/GenBank/DDBJ whole genome shotgun (WGS) entry which is preliminary data.</text>
</comment>
<dbReference type="InterPro" id="IPR023210">
    <property type="entry name" value="NADP_OxRdtase_dom"/>
</dbReference>
<dbReference type="PANTHER" id="PTHR43364:SF4">
    <property type="entry name" value="NAD(P)-LINKED OXIDOREDUCTASE SUPERFAMILY PROTEIN"/>
    <property type="match status" value="1"/>
</dbReference>
<protein>
    <submittedName>
        <fullName evidence="3">Aryl-alcohol dehydrogenase-like predicted oxidoreductase</fullName>
    </submittedName>
</protein>
<reference evidence="3 4" key="1">
    <citation type="submission" date="2018-10" db="EMBL/GenBank/DDBJ databases">
        <title>Sequencing the genomes of 1000 actinobacteria strains.</title>
        <authorList>
            <person name="Klenk H.-P."/>
        </authorList>
    </citation>
    <scope>NUCLEOTIDE SEQUENCE [LARGE SCALE GENOMIC DNA]</scope>
    <source>
        <strain evidence="3 4">DSM 43911</strain>
    </source>
</reference>
<dbReference type="PANTHER" id="PTHR43364">
    <property type="entry name" value="NADH-SPECIFIC METHYLGLYOXAL REDUCTASE-RELATED"/>
    <property type="match status" value="1"/>
</dbReference>
<dbReference type="InterPro" id="IPR020471">
    <property type="entry name" value="AKR"/>
</dbReference>
<dbReference type="Pfam" id="PF00248">
    <property type="entry name" value="Aldo_ket_red"/>
    <property type="match status" value="1"/>
</dbReference>